<comment type="pathway">
    <text evidence="2">Protein modification; protein glycosylation.</text>
</comment>
<dbReference type="GO" id="GO:0008417">
    <property type="term" value="F:fucosyltransferase activity"/>
    <property type="evidence" value="ECO:0007669"/>
    <property type="project" value="InterPro"/>
</dbReference>
<keyword evidence="9 12" id="KW-0333">Golgi apparatus</keyword>
<evidence type="ECO:0000259" key="13">
    <source>
        <dbReference type="Pfam" id="PF00852"/>
    </source>
</evidence>
<reference evidence="15 16" key="2">
    <citation type="submission" date="2018-10" db="EMBL/GenBank/DDBJ databases">
        <authorList>
            <consortium name="Pathogen Informatics"/>
        </authorList>
    </citation>
    <scope>NUCLEOTIDE SEQUENCE [LARGE SCALE GENOMIC DNA]</scope>
</reference>
<dbReference type="EC" id="2.4.1.-" evidence="12"/>
<name>A0A0N4V4M0_ENTVE</name>
<dbReference type="Pfam" id="PF17039">
    <property type="entry name" value="Glyco_tran_10_N"/>
    <property type="match status" value="1"/>
</dbReference>
<keyword evidence="16" id="KW-1185">Reference proteome</keyword>
<evidence type="ECO:0000313" key="17">
    <source>
        <dbReference type="WBParaSite" id="EVEC_0000511101-mRNA-1"/>
    </source>
</evidence>
<dbReference type="SUPFAM" id="SSF53756">
    <property type="entry name" value="UDP-Glycosyltransferase/glycogen phosphorylase"/>
    <property type="match status" value="1"/>
</dbReference>
<reference evidence="17" key="1">
    <citation type="submission" date="2017-02" db="UniProtKB">
        <authorList>
            <consortium name="WormBaseParasite"/>
        </authorList>
    </citation>
    <scope>IDENTIFICATION</scope>
</reference>
<dbReference type="InterPro" id="IPR038577">
    <property type="entry name" value="GT10-like_C_sf"/>
</dbReference>
<dbReference type="Gene3D" id="3.40.50.11660">
    <property type="entry name" value="Glycosyl transferase family 10, C-terminal domain"/>
    <property type="match status" value="1"/>
</dbReference>
<feature type="domain" description="Fucosyltransferase N-terminal" evidence="14">
    <location>
        <begin position="22"/>
        <end position="132"/>
    </location>
</feature>
<accession>A0A0N4V4M0</accession>
<dbReference type="PANTHER" id="PTHR48438">
    <property type="entry name" value="ALPHA-(1,3)-FUCOSYLTRANSFERASE C-RELATED"/>
    <property type="match status" value="1"/>
</dbReference>
<evidence type="ECO:0000256" key="6">
    <source>
        <dbReference type="ARBA" id="ARBA00022692"/>
    </source>
</evidence>
<keyword evidence="6 12" id="KW-0812">Transmembrane</keyword>
<evidence type="ECO:0000256" key="2">
    <source>
        <dbReference type="ARBA" id="ARBA00004922"/>
    </source>
</evidence>
<proteinExistence type="inferred from homology"/>
<dbReference type="FunFam" id="3.40.50.11660:FF:000002">
    <property type="entry name" value="Alpha-(1,3)-fucosyltransferase"/>
    <property type="match status" value="1"/>
</dbReference>
<evidence type="ECO:0000256" key="8">
    <source>
        <dbReference type="ARBA" id="ARBA00022989"/>
    </source>
</evidence>
<dbReference type="PANTHER" id="PTHR48438:SF1">
    <property type="entry name" value="ALPHA-(1,3)-FUCOSYLTRANSFERASE C-RELATED"/>
    <property type="match status" value="1"/>
</dbReference>
<dbReference type="Pfam" id="PF00852">
    <property type="entry name" value="Glyco_transf_10"/>
    <property type="match status" value="1"/>
</dbReference>
<keyword evidence="4 12" id="KW-0328">Glycosyltransferase</keyword>
<dbReference type="GO" id="GO:0032580">
    <property type="term" value="C:Golgi cisterna membrane"/>
    <property type="evidence" value="ECO:0007669"/>
    <property type="project" value="UniProtKB-SubCell"/>
</dbReference>
<evidence type="ECO:0000256" key="1">
    <source>
        <dbReference type="ARBA" id="ARBA00004447"/>
    </source>
</evidence>
<dbReference type="Proteomes" id="UP000274131">
    <property type="component" value="Unassembled WGS sequence"/>
</dbReference>
<organism evidence="17">
    <name type="scientific">Enterobius vermicularis</name>
    <name type="common">Human pinworm</name>
    <dbReference type="NCBI Taxonomy" id="51028"/>
    <lineage>
        <taxon>Eukaryota</taxon>
        <taxon>Metazoa</taxon>
        <taxon>Ecdysozoa</taxon>
        <taxon>Nematoda</taxon>
        <taxon>Chromadorea</taxon>
        <taxon>Rhabditida</taxon>
        <taxon>Spirurina</taxon>
        <taxon>Oxyuridomorpha</taxon>
        <taxon>Oxyuroidea</taxon>
        <taxon>Oxyuridae</taxon>
        <taxon>Enterobius</taxon>
    </lineage>
</organism>
<dbReference type="WBParaSite" id="EVEC_0000511101-mRNA-1">
    <property type="protein sequence ID" value="EVEC_0000511101-mRNA-1"/>
    <property type="gene ID" value="EVEC_0000511101"/>
</dbReference>
<feature type="domain" description="Fucosyltransferase C-terminal" evidence="13">
    <location>
        <begin position="160"/>
        <end position="337"/>
    </location>
</feature>
<evidence type="ECO:0000313" key="16">
    <source>
        <dbReference type="Proteomes" id="UP000274131"/>
    </source>
</evidence>
<evidence type="ECO:0000256" key="5">
    <source>
        <dbReference type="ARBA" id="ARBA00022679"/>
    </source>
</evidence>
<keyword evidence="7" id="KW-0735">Signal-anchor</keyword>
<dbReference type="InterPro" id="IPR031481">
    <property type="entry name" value="Glyco_tran_10_N"/>
</dbReference>
<dbReference type="OrthoDB" id="427096at2759"/>
<dbReference type="AlphaFoldDB" id="A0A0N4V4M0"/>
<evidence type="ECO:0000256" key="3">
    <source>
        <dbReference type="ARBA" id="ARBA00008919"/>
    </source>
</evidence>
<keyword evidence="5 12" id="KW-0808">Transferase</keyword>
<evidence type="ECO:0000313" key="15">
    <source>
        <dbReference type="EMBL" id="VDD90013.1"/>
    </source>
</evidence>
<keyword evidence="11" id="KW-0325">Glycoprotein</keyword>
<evidence type="ECO:0000259" key="14">
    <source>
        <dbReference type="Pfam" id="PF17039"/>
    </source>
</evidence>
<keyword evidence="8" id="KW-1133">Transmembrane helix</keyword>
<protein>
    <recommendedName>
        <fullName evidence="12">Fucosyltransferase</fullName>
        <ecNumber evidence="12">2.4.1.-</ecNumber>
    </recommendedName>
</protein>
<dbReference type="InterPro" id="IPR055270">
    <property type="entry name" value="Glyco_tran_10_C"/>
</dbReference>
<dbReference type="EMBL" id="UXUI01007953">
    <property type="protein sequence ID" value="VDD90013.1"/>
    <property type="molecule type" value="Genomic_DNA"/>
</dbReference>
<evidence type="ECO:0000256" key="9">
    <source>
        <dbReference type="ARBA" id="ARBA00023034"/>
    </source>
</evidence>
<sequence length="356" mass="41197">MILRSLSPKLTVTDKSLNAGDQRKRIVVWTKIFGEEVNPTVFDECGNLTQKCILTAQRDGIDKAAAVIFHATEFSRDDLPKLRHQNQRYVFLTMEAPVNFNKKNLNAIPGIKNFFNWSMTYRRDVDVPMPYGGWWVNPEKSKTLGLKPENLTTNSTAILDGKQKPIFWLVSNCNTVSKREVAVKQLTQYINVNIIGKCANRNGTMGCEHGGRCEEFLAKQHFFFLALENTVCKDYVTEKYWARYQFPSVPIVMRRHVYEKILPPNSFIPMDDFKSPRKMADYLKMLMSNHSAYLSYFSWRAEGWSRPWQIPGYRLGYCKLCEKLLEDHSKKIIKNITASFFENASCEGGEFAKSWF</sequence>
<evidence type="ECO:0000256" key="10">
    <source>
        <dbReference type="ARBA" id="ARBA00023136"/>
    </source>
</evidence>
<dbReference type="InterPro" id="IPR001503">
    <property type="entry name" value="Glyco_trans_10"/>
</dbReference>
<comment type="subcellular location">
    <subcellularLocation>
        <location evidence="1 12">Golgi apparatus</location>
        <location evidence="1 12">Golgi stack membrane</location>
        <topology evidence="1 12">Single-pass type II membrane protein</topology>
    </subcellularLocation>
</comment>
<evidence type="ECO:0000256" key="11">
    <source>
        <dbReference type="ARBA" id="ARBA00023180"/>
    </source>
</evidence>
<evidence type="ECO:0000256" key="4">
    <source>
        <dbReference type="ARBA" id="ARBA00022676"/>
    </source>
</evidence>
<evidence type="ECO:0000256" key="7">
    <source>
        <dbReference type="ARBA" id="ARBA00022968"/>
    </source>
</evidence>
<comment type="similarity">
    <text evidence="3 12">Belongs to the glycosyltransferase 10 family.</text>
</comment>
<dbReference type="STRING" id="51028.A0A0N4V4M0"/>
<gene>
    <name evidence="15" type="ORF">EVEC_LOCUS4764</name>
</gene>
<keyword evidence="10" id="KW-0472">Membrane</keyword>
<dbReference type="UniPathway" id="UPA00378"/>
<evidence type="ECO:0000256" key="12">
    <source>
        <dbReference type="RuleBase" id="RU003832"/>
    </source>
</evidence>